<dbReference type="SUPFAM" id="SSF51735">
    <property type="entry name" value="NAD(P)-binding Rossmann-fold domains"/>
    <property type="match status" value="1"/>
</dbReference>
<feature type="binding site" evidence="14">
    <location>
        <position position="110"/>
    </location>
    <ligand>
        <name>NADPH</name>
        <dbReference type="ChEBI" id="CHEBI:57783"/>
    </ligand>
</feature>
<dbReference type="Gene3D" id="3.40.50.720">
    <property type="entry name" value="NAD(P)-binding Rossmann-like Domain"/>
    <property type="match status" value="1"/>
</dbReference>
<dbReference type="InterPro" id="IPR013328">
    <property type="entry name" value="6PGD_dom2"/>
</dbReference>
<evidence type="ECO:0000313" key="22">
    <source>
        <dbReference type="Proteomes" id="UP000298595"/>
    </source>
</evidence>
<evidence type="ECO:0000313" key="21">
    <source>
        <dbReference type="EMBL" id="QCN95731.1"/>
    </source>
</evidence>
<feature type="binding site" evidence="16">
    <location>
        <position position="110"/>
    </location>
    <ligand>
        <name>substrate</name>
    </ligand>
</feature>
<feature type="binding site" evidence="14">
    <location>
        <position position="194"/>
    </location>
    <ligand>
        <name>sn-glycerol 3-phosphate</name>
        <dbReference type="ChEBI" id="CHEBI:57597"/>
    </ligand>
</feature>
<keyword evidence="7 14" id="KW-0443">Lipid metabolism</keyword>
<evidence type="ECO:0000256" key="9">
    <source>
        <dbReference type="ARBA" id="ARBA00023264"/>
    </source>
</evidence>
<dbReference type="SUPFAM" id="SSF48179">
    <property type="entry name" value="6-phosphogluconate dehydrogenase C-terminal domain-like"/>
    <property type="match status" value="1"/>
</dbReference>
<evidence type="ECO:0000256" key="17">
    <source>
        <dbReference type="PIRSR" id="PIRSR000114-3"/>
    </source>
</evidence>
<dbReference type="NCBIfam" id="NF000940">
    <property type="entry name" value="PRK00094.1-2"/>
    <property type="match status" value="1"/>
</dbReference>
<keyword evidence="6 14" id="KW-0520">NAD</keyword>
<feature type="binding site" evidence="14">
    <location>
        <position position="259"/>
    </location>
    <ligand>
        <name>sn-glycerol 3-phosphate</name>
        <dbReference type="ChEBI" id="CHEBI:57597"/>
    </ligand>
</feature>
<dbReference type="InterPro" id="IPR006168">
    <property type="entry name" value="G3P_DH_NAD-dep"/>
</dbReference>
<comment type="function">
    <text evidence="14">Catalyzes the reduction of the glycolytic intermediate dihydroxyacetone phosphate (DHAP) to sn-glycerol 3-phosphate (G3P), the key precursor for phospholipid synthesis.</text>
</comment>
<keyword evidence="14" id="KW-0963">Cytoplasm</keyword>
<evidence type="ECO:0000256" key="11">
    <source>
        <dbReference type="ARBA" id="ARBA00066687"/>
    </source>
</evidence>
<dbReference type="Pfam" id="PF07479">
    <property type="entry name" value="NAD_Gly3P_dh_C"/>
    <property type="match status" value="1"/>
</dbReference>
<keyword evidence="9 14" id="KW-1208">Phospholipid metabolism</keyword>
<dbReference type="GO" id="GO:0141152">
    <property type="term" value="F:glycerol-3-phosphate dehydrogenase (NAD+) activity"/>
    <property type="evidence" value="ECO:0007669"/>
    <property type="project" value="RHEA"/>
</dbReference>
<feature type="binding site" evidence="17">
    <location>
        <position position="143"/>
    </location>
    <ligand>
        <name>NAD(+)</name>
        <dbReference type="ChEBI" id="CHEBI:57540"/>
    </ligand>
</feature>
<dbReference type="RefSeq" id="WP_137115496.1">
    <property type="nucleotide sequence ID" value="NZ_CP032321.1"/>
</dbReference>
<dbReference type="EMBL" id="CP032321">
    <property type="protein sequence ID" value="QCN95731.1"/>
    <property type="molecule type" value="Genomic_DNA"/>
</dbReference>
<evidence type="ECO:0000256" key="14">
    <source>
        <dbReference type="HAMAP-Rule" id="MF_00394"/>
    </source>
</evidence>
<dbReference type="GO" id="GO:0006650">
    <property type="term" value="P:glycerophospholipid metabolic process"/>
    <property type="evidence" value="ECO:0007669"/>
    <property type="project" value="UniProtKB-UniRule"/>
</dbReference>
<evidence type="ECO:0000259" key="19">
    <source>
        <dbReference type="Pfam" id="PF01210"/>
    </source>
</evidence>
<evidence type="ECO:0000256" key="5">
    <source>
        <dbReference type="ARBA" id="ARBA00023002"/>
    </source>
</evidence>
<dbReference type="InterPro" id="IPR036291">
    <property type="entry name" value="NAD(P)-bd_dom_sf"/>
</dbReference>
<feature type="binding site" evidence="14">
    <location>
        <position position="141"/>
    </location>
    <ligand>
        <name>sn-glycerol 3-phosphate</name>
        <dbReference type="ChEBI" id="CHEBI:57597"/>
    </ligand>
</feature>
<feature type="domain" description="Glycerol-3-phosphate dehydrogenase NAD-dependent C-terminal" evidence="20">
    <location>
        <begin position="183"/>
        <end position="322"/>
    </location>
</feature>
<dbReference type="PIRSF" id="PIRSF000114">
    <property type="entry name" value="Glycerol-3-P_dh"/>
    <property type="match status" value="1"/>
</dbReference>
<dbReference type="GO" id="GO:0005975">
    <property type="term" value="P:carbohydrate metabolic process"/>
    <property type="evidence" value="ECO:0007669"/>
    <property type="project" value="InterPro"/>
</dbReference>
<gene>
    <name evidence="14" type="primary">gpsA</name>
    <name evidence="21" type="ORF">D3093_10955</name>
</gene>
<comment type="pathway">
    <text evidence="14">Membrane lipid metabolism; glycerophospholipid metabolism.</text>
</comment>
<evidence type="ECO:0000256" key="4">
    <source>
        <dbReference type="ARBA" id="ARBA00022857"/>
    </source>
</evidence>
<comment type="subcellular location">
    <subcellularLocation>
        <location evidence="14">Cytoplasm</location>
    </subcellularLocation>
</comment>
<sequence length="336" mass="33818">MAATDFRRIGVIGGGAWGTALALAALRAGREALLWAREPAVVESVNAARENRDFLPGVTLPAALRATGDLAEAAACDAILLVTPAQHLRSACAGLAAHLRPGTPLVICAKGIELDSHALMSEAAAAALPAGTPLAVLSGPTFAAEVARGLPTAVTLACADAALGARLVEALGSRTFRPYLSDDVVGSQIGGAVKNVLAIACGVVEGRKLGDNARAALITRGLAEITRLALALGGRPETLMGLSGLGDLTLTCSSLQSRNMSLGAALGTGRTLAEVLAERRSVAEGVYTAAAVVGLAGKKGVDMPLCAAVDAILNRGAGLDATIDGLLSRPFRGEGR</sequence>
<comment type="catalytic activity">
    <reaction evidence="10">
        <text>sn-glycerol 3-phosphate + NADP(+) = dihydroxyacetone phosphate + NADPH + H(+)</text>
        <dbReference type="Rhea" id="RHEA:11096"/>
        <dbReference type="ChEBI" id="CHEBI:15378"/>
        <dbReference type="ChEBI" id="CHEBI:57597"/>
        <dbReference type="ChEBI" id="CHEBI:57642"/>
        <dbReference type="ChEBI" id="CHEBI:57783"/>
        <dbReference type="ChEBI" id="CHEBI:58349"/>
        <dbReference type="EC" id="1.1.1.94"/>
    </reaction>
    <physiologicalReaction direction="right-to-left" evidence="10">
        <dbReference type="Rhea" id="RHEA:11098"/>
    </physiologicalReaction>
</comment>
<dbReference type="HAMAP" id="MF_00394">
    <property type="entry name" value="NAD_Glyc3P_dehydrog"/>
    <property type="match status" value="1"/>
</dbReference>
<dbReference type="NCBIfam" id="NF000942">
    <property type="entry name" value="PRK00094.1-4"/>
    <property type="match status" value="1"/>
</dbReference>
<evidence type="ECO:0000256" key="3">
    <source>
        <dbReference type="ARBA" id="ARBA00022741"/>
    </source>
</evidence>
<keyword evidence="2 14" id="KW-0444">Lipid biosynthesis</keyword>
<dbReference type="GO" id="GO:0008654">
    <property type="term" value="P:phospholipid biosynthetic process"/>
    <property type="evidence" value="ECO:0007669"/>
    <property type="project" value="UniProtKB-KW"/>
</dbReference>
<feature type="binding site" evidence="14">
    <location>
        <position position="258"/>
    </location>
    <ligand>
        <name>NADPH</name>
        <dbReference type="ChEBI" id="CHEBI:57783"/>
    </ligand>
</feature>
<proteinExistence type="inferred from homology"/>
<dbReference type="InterPro" id="IPR006109">
    <property type="entry name" value="G3P_DH_NAD-dep_C"/>
</dbReference>
<name>A0A4D8PK22_9PROT</name>
<keyword evidence="4 14" id="KW-0521">NADP</keyword>
<feature type="binding site" evidence="14">
    <location>
        <position position="258"/>
    </location>
    <ligand>
        <name>sn-glycerol 3-phosphate</name>
        <dbReference type="ChEBI" id="CHEBI:57597"/>
    </ligand>
</feature>
<evidence type="ECO:0000256" key="2">
    <source>
        <dbReference type="ARBA" id="ARBA00022516"/>
    </source>
</evidence>
<feature type="binding site" evidence="14">
    <location>
        <position position="284"/>
    </location>
    <ligand>
        <name>NADPH</name>
        <dbReference type="ChEBI" id="CHEBI:57783"/>
    </ligand>
</feature>
<feature type="binding site" evidence="14">
    <location>
        <position position="282"/>
    </location>
    <ligand>
        <name>NADPH</name>
        <dbReference type="ChEBI" id="CHEBI:57783"/>
    </ligand>
</feature>
<feature type="binding site" evidence="14">
    <location>
        <position position="110"/>
    </location>
    <ligand>
        <name>sn-glycerol 3-phosphate</name>
        <dbReference type="ChEBI" id="CHEBI:57597"/>
    </ligand>
</feature>
<dbReference type="Gene3D" id="1.10.1040.10">
    <property type="entry name" value="N-(1-d-carboxylethyl)-l-norvaline Dehydrogenase, domain 2"/>
    <property type="match status" value="1"/>
</dbReference>
<dbReference type="InterPro" id="IPR011128">
    <property type="entry name" value="G3P_DH_NAD-dep_N"/>
</dbReference>
<dbReference type="InterPro" id="IPR008927">
    <property type="entry name" value="6-PGluconate_DH-like_C_sf"/>
</dbReference>
<keyword evidence="8 14" id="KW-0594">Phospholipid biosynthesis</keyword>
<comment type="catalytic activity">
    <reaction evidence="14">
        <text>sn-glycerol 3-phosphate + NAD(+) = dihydroxyacetone phosphate + NADH + H(+)</text>
        <dbReference type="Rhea" id="RHEA:11092"/>
        <dbReference type="ChEBI" id="CHEBI:15378"/>
        <dbReference type="ChEBI" id="CHEBI:57540"/>
        <dbReference type="ChEBI" id="CHEBI:57597"/>
        <dbReference type="ChEBI" id="CHEBI:57642"/>
        <dbReference type="ChEBI" id="CHEBI:57945"/>
        <dbReference type="EC" id="1.1.1.94"/>
    </reaction>
</comment>
<feature type="binding site" evidence="16">
    <location>
        <begin position="258"/>
        <end position="259"/>
    </location>
    <ligand>
        <name>substrate</name>
    </ligand>
</feature>
<evidence type="ECO:0000256" key="13">
    <source>
        <dbReference type="ARBA" id="ARBA00080511"/>
    </source>
</evidence>
<dbReference type="GO" id="GO:0141153">
    <property type="term" value="F:glycerol-3-phosphate dehydrogenase (NADP+) activity"/>
    <property type="evidence" value="ECO:0007669"/>
    <property type="project" value="RHEA"/>
</dbReference>
<feature type="binding site" evidence="14">
    <location>
        <position position="257"/>
    </location>
    <ligand>
        <name>sn-glycerol 3-phosphate</name>
        <dbReference type="ChEBI" id="CHEBI:57597"/>
    </ligand>
</feature>
<evidence type="ECO:0000256" key="16">
    <source>
        <dbReference type="PIRSR" id="PIRSR000114-2"/>
    </source>
</evidence>
<keyword evidence="3 14" id="KW-0547">Nucleotide-binding</keyword>
<feature type="binding site" evidence="14">
    <location>
        <position position="17"/>
    </location>
    <ligand>
        <name>NADPH</name>
        <dbReference type="ChEBI" id="CHEBI:57783"/>
    </ligand>
</feature>
<dbReference type="FunFam" id="1.10.1040.10:FF:000001">
    <property type="entry name" value="Glycerol-3-phosphate dehydrogenase [NAD(P)+]"/>
    <property type="match status" value="1"/>
</dbReference>
<keyword evidence="5 14" id="KW-0560">Oxidoreductase</keyword>
<feature type="binding site" evidence="14">
    <location>
        <position position="37"/>
    </location>
    <ligand>
        <name>NADPH</name>
        <dbReference type="ChEBI" id="CHEBI:57783"/>
    </ligand>
</feature>
<evidence type="ECO:0000256" key="12">
    <source>
        <dbReference type="ARBA" id="ARBA00069372"/>
    </source>
</evidence>
<dbReference type="PRINTS" id="PR00077">
    <property type="entry name" value="GPDHDRGNASE"/>
</dbReference>
<dbReference type="Proteomes" id="UP000298595">
    <property type="component" value="Chromosome"/>
</dbReference>
<feature type="binding site" evidence="14">
    <location>
        <position position="247"/>
    </location>
    <ligand>
        <name>sn-glycerol 3-phosphate</name>
        <dbReference type="ChEBI" id="CHEBI:57597"/>
    </ligand>
</feature>
<evidence type="ECO:0000256" key="10">
    <source>
        <dbReference type="ARBA" id="ARBA00052716"/>
    </source>
</evidence>
<dbReference type="PANTHER" id="PTHR11728:SF1">
    <property type="entry name" value="GLYCEROL-3-PHOSPHATE DEHYDROGENASE [NAD(+)] 2, CHLOROPLASTIC"/>
    <property type="match status" value="1"/>
</dbReference>
<protein>
    <recommendedName>
        <fullName evidence="12 14">Glycerol-3-phosphate dehydrogenase [NAD(P)+]</fullName>
        <ecNumber evidence="11 14">1.1.1.94</ecNumber>
    </recommendedName>
    <alternativeName>
        <fullName evidence="14">NAD(P)(+)-dependent glycerol-3-phosphate dehydrogenase</fullName>
    </alternativeName>
    <alternativeName>
        <fullName evidence="13 14">NAD(P)H-dependent dihydroxyacetone-phosphate reductase</fullName>
    </alternativeName>
</protein>
<reference evidence="21 22" key="1">
    <citation type="submission" date="2018-09" db="EMBL/GenBank/DDBJ databases">
        <title>Whole genome based analysis of evolution and adaptive divergence in Indian and Brazilian strains of Azospirillum brasilense.</title>
        <authorList>
            <person name="Singh C."/>
            <person name="Tripathi A.K."/>
        </authorList>
    </citation>
    <scope>NUCLEOTIDE SEQUENCE [LARGE SCALE GENOMIC DNA]</scope>
    <source>
        <strain evidence="21 22">MTCC4035</strain>
    </source>
</reference>
<feature type="active site" description="Proton acceptor" evidence="14 15">
    <location>
        <position position="194"/>
    </location>
</feature>
<dbReference type="Pfam" id="PF01210">
    <property type="entry name" value="NAD_Gly3P_dh_N"/>
    <property type="match status" value="1"/>
</dbReference>
<organism evidence="21 22">
    <name type="scientific">Azospirillum argentinense</name>
    <dbReference type="NCBI Taxonomy" id="2970906"/>
    <lineage>
        <taxon>Bacteria</taxon>
        <taxon>Pseudomonadati</taxon>
        <taxon>Pseudomonadota</taxon>
        <taxon>Alphaproteobacteria</taxon>
        <taxon>Rhodospirillales</taxon>
        <taxon>Azospirillaceae</taxon>
        <taxon>Azospirillum</taxon>
    </lineage>
</organism>
<evidence type="ECO:0000256" key="1">
    <source>
        <dbReference type="ARBA" id="ARBA00011009"/>
    </source>
</evidence>
<feature type="binding site" evidence="14">
    <location>
        <position position="143"/>
    </location>
    <ligand>
        <name>NADPH</name>
        <dbReference type="ChEBI" id="CHEBI:57783"/>
    </ligand>
</feature>
<dbReference type="FunFam" id="3.40.50.720:FF:000019">
    <property type="entry name" value="Glycerol-3-phosphate dehydrogenase [NAD(P)+]"/>
    <property type="match status" value="1"/>
</dbReference>
<comment type="caution">
    <text evidence="14">Lacks conserved residue(s) required for the propagation of feature annotation.</text>
</comment>
<feature type="binding site" evidence="17">
    <location>
        <position position="258"/>
    </location>
    <ligand>
        <name>NAD(+)</name>
        <dbReference type="ChEBI" id="CHEBI:57540"/>
    </ligand>
</feature>
<accession>A0A4D8PK22</accession>
<dbReference type="GO" id="GO:0046167">
    <property type="term" value="P:glycerol-3-phosphate biosynthetic process"/>
    <property type="evidence" value="ECO:0007669"/>
    <property type="project" value="UniProtKB-UniRule"/>
</dbReference>
<dbReference type="GO" id="GO:0005829">
    <property type="term" value="C:cytosol"/>
    <property type="evidence" value="ECO:0007669"/>
    <property type="project" value="TreeGrafter"/>
</dbReference>
<feature type="binding site" evidence="17">
    <location>
        <begin position="13"/>
        <end position="18"/>
    </location>
    <ligand>
        <name>NAD(+)</name>
        <dbReference type="ChEBI" id="CHEBI:57540"/>
    </ligand>
</feature>
<dbReference type="GO" id="GO:0046168">
    <property type="term" value="P:glycerol-3-phosphate catabolic process"/>
    <property type="evidence" value="ECO:0007669"/>
    <property type="project" value="InterPro"/>
</dbReference>
<dbReference type="KEGG" id="aare:D3093_10955"/>
<evidence type="ECO:0000259" key="20">
    <source>
        <dbReference type="Pfam" id="PF07479"/>
    </source>
</evidence>
<dbReference type="UniPathway" id="UPA00940"/>
<evidence type="ECO:0000256" key="6">
    <source>
        <dbReference type="ARBA" id="ARBA00023027"/>
    </source>
</evidence>
<feature type="domain" description="Glycerol-3-phosphate dehydrogenase NAD-dependent N-terminal" evidence="19">
    <location>
        <begin position="9"/>
        <end position="162"/>
    </location>
</feature>
<feature type="binding site" evidence="14">
    <location>
        <position position="139"/>
    </location>
    <ligand>
        <name>sn-glycerol 3-phosphate</name>
        <dbReference type="ChEBI" id="CHEBI:57597"/>
    </ligand>
</feature>
<comment type="similarity">
    <text evidence="1 14 18">Belongs to the NAD-dependent glycerol-3-phosphate dehydrogenase family.</text>
</comment>
<dbReference type="PROSITE" id="PS00957">
    <property type="entry name" value="NAD_G3PDH"/>
    <property type="match status" value="1"/>
</dbReference>
<dbReference type="PANTHER" id="PTHR11728">
    <property type="entry name" value="GLYCEROL-3-PHOSPHATE DEHYDROGENASE"/>
    <property type="match status" value="1"/>
</dbReference>
<evidence type="ECO:0000256" key="7">
    <source>
        <dbReference type="ARBA" id="ARBA00023098"/>
    </source>
</evidence>
<evidence type="ECO:0000256" key="18">
    <source>
        <dbReference type="RuleBase" id="RU000437"/>
    </source>
</evidence>
<dbReference type="EC" id="1.1.1.94" evidence="11 14"/>
<dbReference type="AlphaFoldDB" id="A0A4D8PK22"/>
<dbReference type="GO" id="GO:0051287">
    <property type="term" value="F:NAD binding"/>
    <property type="evidence" value="ECO:0007669"/>
    <property type="project" value="InterPro"/>
</dbReference>
<evidence type="ECO:0000256" key="15">
    <source>
        <dbReference type="PIRSR" id="PIRSR000114-1"/>
    </source>
</evidence>
<evidence type="ECO:0000256" key="8">
    <source>
        <dbReference type="ARBA" id="ARBA00023209"/>
    </source>
</evidence>